<organism evidence="2 3">
    <name type="scientific">Oryza meyeriana var. granulata</name>
    <dbReference type="NCBI Taxonomy" id="110450"/>
    <lineage>
        <taxon>Eukaryota</taxon>
        <taxon>Viridiplantae</taxon>
        <taxon>Streptophyta</taxon>
        <taxon>Embryophyta</taxon>
        <taxon>Tracheophyta</taxon>
        <taxon>Spermatophyta</taxon>
        <taxon>Magnoliopsida</taxon>
        <taxon>Liliopsida</taxon>
        <taxon>Poales</taxon>
        <taxon>Poaceae</taxon>
        <taxon>BOP clade</taxon>
        <taxon>Oryzoideae</taxon>
        <taxon>Oryzeae</taxon>
        <taxon>Oryzinae</taxon>
        <taxon>Oryza</taxon>
        <taxon>Oryza meyeriana</taxon>
    </lineage>
</organism>
<name>A0A6G1D026_9ORYZ</name>
<dbReference type="Proteomes" id="UP000479710">
    <property type="component" value="Unassembled WGS sequence"/>
</dbReference>
<sequence length="80" mass="8574">MPVDVANNISTASSSRRRWTSSGMVYRSESDKAAAPTCSWDGRLPAAQATNPAFEDPPASMASRRVVYMFGGGMEKMAAK</sequence>
<accession>A0A6G1D026</accession>
<comment type="caution">
    <text evidence="2">The sequence shown here is derived from an EMBL/GenBank/DDBJ whole genome shotgun (WGS) entry which is preliminary data.</text>
</comment>
<gene>
    <name evidence="2" type="ORF">E2562_008798</name>
</gene>
<reference evidence="2 3" key="1">
    <citation type="submission" date="2019-11" db="EMBL/GenBank/DDBJ databases">
        <title>Whole genome sequence of Oryza granulata.</title>
        <authorList>
            <person name="Li W."/>
        </authorList>
    </citation>
    <scope>NUCLEOTIDE SEQUENCE [LARGE SCALE GENOMIC DNA]</scope>
    <source>
        <strain evidence="3">cv. Menghai</strain>
        <tissue evidence="2">Leaf</tissue>
    </source>
</reference>
<dbReference type="EMBL" id="SPHZ02000007">
    <property type="protein sequence ID" value="KAF0905720.1"/>
    <property type="molecule type" value="Genomic_DNA"/>
</dbReference>
<evidence type="ECO:0000256" key="1">
    <source>
        <dbReference type="SAM" id="MobiDB-lite"/>
    </source>
</evidence>
<proteinExistence type="predicted"/>
<evidence type="ECO:0000313" key="3">
    <source>
        <dbReference type="Proteomes" id="UP000479710"/>
    </source>
</evidence>
<protein>
    <submittedName>
        <fullName evidence="2">Uncharacterized protein</fullName>
    </submittedName>
</protein>
<evidence type="ECO:0000313" key="2">
    <source>
        <dbReference type="EMBL" id="KAF0905720.1"/>
    </source>
</evidence>
<dbReference type="AlphaFoldDB" id="A0A6G1D026"/>
<feature type="region of interest" description="Disordered" evidence="1">
    <location>
        <begin position="1"/>
        <end position="25"/>
    </location>
</feature>
<keyword evidence="3" id="KW-1185">Reference proteome</keyword>